<gene>
    <name evidence="9 12" type="primary">recF</name>
    <name evidence="12" type="ORF">ENK44_01450</name>
</gene>
<comment type="caution">
    <text evidence="12">The sequence shown here is derived from an EMBL/GenBank/DDBJ whole genome shotgun (WGS) entry which is preliminary data.</text>
</comment>
<evidence type="ECO:0000256" key="9">
    <source>
        <dbReference type="HAMAP-Rule" id="MF_00365"/>
    </source>
</evidence>
<dbReference type="InterPro" id="IPR042174">
    <property type="entry name" value="RecF_2"/>
</dbReference>
<dbReference type="InterPro" id="IPR018078">
    <property type="entry name" value="DNA-binding_RecF_CS"/>
</dbReference>
<keyword evidence="5 9" id="KW-0235">DNA replication</keyword>
<keyword evidence="7 9" id="KW-0067">ATP-binding</keyword>
<dbReference type="Proteomes" id="UP000885779">
    <property type="component" value="Unassembled WGS sequence"/>
</dbReference>
<dbReference type="GO" id="GO:0006260">
    <property type="term" value="P:DNA replication"/>
    <property type="evidence" value="ECO:0007669"/>
    <property type="project" value="UniProtKB-UniRule"/>
</dbReference>
<dbReference type="GO" id="GO:0005737">
    <property type="term" value="C:cytoplasm"/>
    <property type="evidence" value="ECO:0007669"/>
    <property type="project" value="UniProtKB-SubCell"/>
</dbReference>
<evidence type="ECO:0000256" key="4">
    <source>
        <dbReference type="ARBA" id="ARBA00022490"/>
    </source>
</evidence>
<dbReference type="NCBIfam" id="TIGR00611">
    <property type="entry name" value="recf"/>
    <property type="match status" value="1"/>
</dbReference>
<dbReference type="EMBL" id="DRQG01000015">
    <property type="protein sequence ID" value="HGY54343.1"/>
    <property type="molecule type" value="Genomic_DNA"/>
</dbReference>
<dbReference type="AlphaFoldDB" id="A0A7V4TYI4"/>
<keyword evidence="4 9" id="KW-0963">Cytoplasm</keyword>
<comment type="function">
    <text evidence="9 10">The RecF protein is involved in DNA metabolism; it is required for DNA replication and normal SOS inducibility. RecF binds preferentially to single-stranded, linear DNA. It also seems to bind ATP.</text>
</comment>
<dbReference type="HAMAP" id="MF_00365">
    <property type="entry name" value="RecF"/>
    <property type="match status" value="1"/>
</dbReference>
<dbReference type="SUPFAM" id="SSF52540">
    <property type="entry name" value="P-loop containing nucleoside triphosphate hydrolases"/>
    <property type="match status" value="1"/>
</dbReference>
<keyword evidence="8 9" id="KW-0238">DNA-binding</keyword>
<keyword evidence="9 10" id="KW-0742">SOS response</keyword>
<protein>
    <recommendedName>
        <fullName evidence="3 9">DNA replication and repair protein RecF</fullName>
    </recommendedName>
</protein>
<dbReference type="Pfam" id="PF02463">
    <property type="entry name" value="SMC_N"/>
    <property type="match status" value="1"/>
</dbReference>
<keyword evidence="6 9" id="KW-0547">Nucleotide-binding</keyword>
<dbReference type="GO" id="GO:0009432">
    <property type="term" value="P:SOS response"/>
    <property type="evidence" value="ECO:0007669"/>
    <property type="project" value="UniProtKB-UniRule"/>
</dbReference>
<evidence type="ECO:0000256" key="8">
    <source>
        <dbReference type="ARBA" id="ARBA00023125"/>
    </source>
</evidence>
<dbReference type="GO" id="GO:0005524">
    <property type="term" value="F:ATP binding"/>
    <property type="evidence" value="ECO:0007669"/>
    <property type="project" value="UniProtKB-UniRule"/>
</dbReference>
<dbReference type="InterPro" id="IPR003395">
    <property type="entry name" value="RecF/RecN/SMC_N"/>
</dbReference>
<evidence type="ECO:0000256" key="5">
    <source>
        <dbReference type="ARBA" id="ARBA00022705"/>
    </source>
</evidence>
<keyword evidence="9 10" id="KW-0227">DNA damage</keyword>
<evidence type="ECO:0000313" key="12">
    <source>
        <dbReference type="EMBL" id="HGY54343.1"/>
    </source>
</evidence>
<evidence type="ECO:0000259" key="11">
    <source>
        <dbReference type="Pfam" id="PF02463"/>
    </source>
</evidence>
<accession>A0A7V4TYI4</accession>
<dbReference type="Gene3D" id="1.20.1050.90">
    <property type="entry name" value="RecF/RecN/SMC, N-terminal domain"/>
    <property type="match status" value="1"/>
</dbReference>
<proteinExistence type="inferred from homology"/>
<comment type="similarity">
    <text evidence="2 9 10">Belongs to the RecF family.</text>
</comment>
<dbReference type="GO" id="GO:0000731">
    <property type="term" value="P:DNA synthesis involved in DNA repair"/>
    <property type="evidence" value="ECO:0007669"/>
    <property type="project" value="TreeGrafter"/>
</dbReference>
<dbReference type="GO" id="GO:0006302">
    <property type="term" value="P:double-strand break repair"/>
    <property type="evidence" value="ECO:0007669"/>
    <property type="project" value="TreeGrafter"/>
</dbReference>
<comment type="subcellular location">
    <subcellularLocation>
        <location evidence="1 9 10">Cytoplasm</location>
    </subcellularLocation>
</comment>
<dbReference type="GO" id="GO:0003697">
    <property type="term" value="F:single-stranded DNA binding"/>
    <property type="evidence" value="ECO:0007669"/>
    <property type="project" value="UniProtKB-UniRule"/>
</dbReference>
<evidence type="ECO:0000256" key="6">
    <source>
        <dbReference type="ARBA" id="ARBA00022741"/>
    </source>
</evidence>
<dbReference type="PANTHER" id="PTHR32182">
    <property type="entry name" value="DNA REPLICATION AND REPAIR PROTEIN RECF"/>
    <property type="match status" value="1"/>
</dbReference>
<dbReference type="PROSITE" id="PS00618">
    <property type="entry name" value="RECF_2"/>
    <property type="match status" value="1"/>
</dbReference>
<keyword evidence="9 10" id="KW-0234">DNA repair</keyword>
<dbReference type="PANTHER" id="PTHR32182:SF0">
    <property type="entry name" value="DNA REPLICATION AND REPAIR PROTEIN RECF"/>
    <property type="match status" value="1"/>
</dbReference>
<name>A0A7V4TYI4_CALAY</name>
<evidence type="ECO:0000256" key="3">
    <source>
        <dbReference type="ARBA" id="ARBA00020170"/>
    </source>
</evidence>
<sequence length="373" mass="43327">MILENLHITHFRNIEKETIAFDSRVNILYGKNGQGKTSVLEAIYLLAITKSFKAQSDKIFLQHSQNYLDIKGGFKSANGNRIEVRYFYSEKDGKNIFLNTNKVEKYSDLIGLIPVVLLSLEDFELTYGVPANRRRFLDILLSQVHPLYLSALQNYKRALAQRNKLLTLIKENKEPPYSLEPWDEQIVKNGSEIIRHRITFIEFLSQKLAANYRKISSLNNERIEVTYKSNIDDELQKKTQQEIQEDFTRKLNEQLNGDIQKESTTIGPHRDDLIFKKNGFPFKSYGSQGENKTFLIALKLVESEYVLQNAKEEPLLLLDDIFGELDENRIGHLIDFIADIGQTFITTTVRHKFENARLNRQNFFEVNDGRIVQ</sequence>
<feature type="domain" description="RecF/RecN/SMC N-terminal" evidence="11">
    <location>
        <begin position="3"/>
        <end position="357"/>
    </location>
</feature>
<feature type="binding site" evidence="9">
    <location>
        <begin position="30"/>
        <end position="37"/>
    </location>
    <ligand>
        <name>ATP</name>
        <dbReference type="ChEBI" id="CHEBI:30616"/>
    </ligand>
</feature>
<dbReference type="InterPro" id="IPR001238">
    <property type="entry name" value="DNA-binding_RecF"/>
</dbReference>
<dbReference type="InterPro" id="IPR027417">
    <property type="entry name" value="P-loop_NTPase"/>
</dbReference>
<evidence type="ECO:0000256" key="2">
    <source>
        <dbReference type="ARBA" id="ARBA00008016"/>
    </source>
</evidence>
<evidence type="ECO:0000256" key="7">
    <source>
        <dbReference type="ARBA" id="ARBA00022840"/>
    </source>
</evidence>
<evidence type="ECO:0000256" key="10">
    <source>
        <dbReference type="RuleBase" id="RU000578"/>
    </source>
</evidence>
<reference evidence="12" key="1">
    <citation type="journal article" date="2020" name="mSystems">
        <title>Genome- and Community-Level Interaction Insights into Carbon Utilization and Element Cycling Functions of Hydrothermarchaeota in Hydrothermal Sediment.</title>
        <authorList>
            <person name="Zhou Z."/>
            <person name="Liu Y."/>
            <person name="Xu W."/>
            <person name="Pan J."/>
            <person name="Luo Z.H."/>
            <person name="Li M."/>
        </authorList>
    </citation>
    <scope>NUCLEOTIDE SEQUENCE [LARGE SCALE GENOMIC DNA]</scope>
    <source>
        <strain evidence="12">HyVt-577</strain>
    </source>
</reference>
<organism evidence="12">
    <name type="scientific">Caldithrix abyssi</name>
    <dbReference type="NCBI Taxonomy" id="187145"/>
    <lineage>
        <taxon>Bacteria</taxon>
        <taxon>Pseudomonadati</taxon>
        <taxon>Calditrichota</taxon>
        <taxon>Calditrichia</taxon>
        <taxon>Calditrichales</taxon>
        <taxon>Calditrichaceae</taxon>
        <taxon>Caldithrix</taxon>
    </lineage>
</organism>
<dbReference type="Gene3D" id="3.40.50.300">
    <property type="entry name" value="P-loop containing nucleotide triphosphate hydrolases"/>
    <property type="match status" value="1"/>
</dbReference>
<evidence type="ECO:0000256" key="1">
    <source>
        <dbReference type="ARBA" id="ARBA00004496"/>
    </source>
</evidence>